<dbReference type="KEGG" id="tps:THAPSDRAFT_24760"/>
<dbReference type="GeneID" id="7450819"/>
<protein>
    <submittedName>
        <fullName evidence="3">Uncharacterized protein</fullName>
    </submittedName>
</protein>
<organism evidence="3 4">
    <name type="scientific">Thalassiosira pseudonana</name>
    <name type="common">Marine diatom</name>
    <name type="synonym">Cyclotella nana</name>
    <dbReference type="NCBI Taxonomy" id="35128"/>
    <lineage>
        <taxon>Eukaryota</taxon>
        <taxon>Sar</taxon>
        <taxon>Stramenopiles</taxon>
        <taxon>Ochrophyta</taxon>
        <taxon>Bacillariophyta</taxon>
        <taxon>Coscinodiscophyceae</taxon>
        <taxon>Thalassiosirophycidae</taxon>
        <taxon>Thalassiosirales</taxon>
        <taxon>Thalassiosiraceae</taxon>
        <taxon>Thalassiosira</taxon>
    </lineage>
</organism>
<dbReference type="InParanoid" id="B8CBZ6"/>
<evidence type="ECO:0000256" key="2">
    <source>
        <dbReference type="SAM" id="SignalP"/>
    </source>
</evidence>
<name>B8CBZ6_THAPS</name>
<keyword evidence="4" id="KW-1185">Reference proteome</keyword>
<evidence type="ECO:0000313" key="3">
    <source>
        <dbReference type="EMBL" id="EED88867.1"/>
    </source>
</evidence>
<dbReference type="AlphaFoldDB" id="B8CBZ6"/>
<sequence>MMKVLLALLIILEVVFANTLRGSEGNRELLPSTSSTKGSSKSHYGGGGYRSGGGHPYRFIGHKNYGYGGYRRSRGSCKPDLYLVEEDFARKTKRCTDDLRDEFWKDANSVRTQRSDRGARYSDLVYYVDENTDCYLLSLDIDEDIRRHRGRTGCNRSGGFYGRGYWYGGHRVRSRGGGGGSKSSSKDNDSTSSKDKDDDSTSSKDNDD</sequence>
<keyword evidence="2" id="KW-0732">Signal</keyword>
<feature type="region of interest" description="Disordered" evidence="1">
    <location>
        <begin position="172"/>
        <end position="208"/>
    </location>
</feature>
<feature type="region of interest" description="Disordered" evidence="1">
    <location>
        <begin position="26"/>
        <end position="49"/>
    </location>
</feature>
<dbReference type="Proteomes" id="UP000001449">
    <property type="component" value="Chromosome 14"/>
</dbReference>
<feature type="compositionally biased region" description="Basic and acidic residues" evidence="1">
    <location>
        <begin position="184"/>
        <end position="208"/>
    </location>
</feature>
<dbReference type="RefSeq" id="XP_002293858.1">
    <property type="nucleotide sequence ID" value="XM_002293822.1"/>
</dbReference>
<feature type="chain" id="PRO_5002869984" evidence="2">
    <location>
        <begin position="18"/>
        <end position="208"/>
    </location>
</feature>
<dbReference type="HOGENOM" id="CLU_1437143_0_0_1"/>
<gene>
    <name evidence="3" type="ORF">THAPSDRAFT_24760</name>
</gene>
<evidence type="ECO:0000313" key="4">
    <source>
        <dbReference type="Proteomes" id="UP000001449"/>
    </source>
</evidence>
<dbReference type="EMBL" id="CM000649">
    <property type="protein sequence ID" value="EED88867.1"/>
    <property type="molecule type" value="Genomic_DNA"/>
</dbReference>
<proteinExistence type="predicted"/>
<feature type="signal peptide" evidence="2">
    <location>
        <begin position="1"/>
        <end position="17"/>
    </location>
</feature>
<reference evidence="3 4" key="2">
    <citation type="journal article" date="2008" name="Nature">
        <title>The Phaeodactylum genome reveals the evolutionary history of diatom genomes.</title>
        <authorList>
            <person name="Bowler C."/>
            <person name="Allen A.E."/>
            <person name="Badger J.H."/>
            <person name="Grimwood J."/>
            <person name="Jabbari K."/>
            <person name="Kuo A."/>
            <person name="Maheswari U."/>
            <person name="Martens C."/>
            <person name="Maumus F."/>
            <person name="Otillar R.P."/>
            <person name="Rayko E."/>
            <person name="Salamov A."/>
            <person name="Vandepoele K."/>
            <person name="Beszteri B."/>
            <person name="Gruber A."/>
            <person name="Heijde M."/>
            <person name="Katinka M."/>
            <person name="Mock T."/>
            <person name="Valentin K."/>
            <person name="Verret F."/>
            <person name="Berges J.A."/>
            <person name="Brownlee C."/>
            <person name="Cadoret J.P."/>
            <person name="Chiovitti A."/>
            <person name="Choi C.J."/>
            <person name="Coesel S."/>
            <person name="De Martino A."/>
            <person name="Detter J.C."/>
            <person name="Durkin C."/>
            <person name="Falciatore A."/>
            <person name="Fournet J."/>
            <person name="Haruta M."/>
            <person name="Huysman M.J."/>
            <person name="Jenkins B.D."/>
            <person name="Jiroutova K."/>
            <person name="Jorgensen R.E."/>
            <person name="Joubert Y."/>
            <person name="Kaplan A."/>
            <person name="Kroger N."/>
            <person name="Kroth P.G."/>
            <person name="La Roche J."/>
            <person name="Lindquist E."/>
            <person name="Lommer M."/>
            <person name="Martin-Jezequel V."/>
            <person name="Lopez P.J."/>
            <person name="Lucas S."/>
            <person name="Mangogna M."/>
            <person name="McGinnis K."/>
            <person name="Medlin L.K."/>
            <person name="Montsant A."/>
            <person name="Oudot-Le Secq M.P."/>
            <person name="Napoli C."/>
            <person name="Obornik M."/>
            <person name="Parker M.S."/>
            <person name="Petit J.L."/>
            <person name="Porcel B.M."/>
            <person name="Poulsen N."/>
            <person name="Robison M."/>
            <person name="Rychlewski L."/>
            <person name="Rynearson T.A."/>
            <person name="Schmutz J."/>
            <person name="Shapiro H."/>
            <person name="Siaut M."/>
            <person name="Stanley M."/>
            <person name="Sussman M.R."/>
            <person name="Taylor A.R."/>
            <person name="Vardi A."/>
            <person name="von Dassow P."/>
            <person name="Vyverman W."/>
            <person name="Willis A."/>
            <person name="Wyrwicz L.S."/>
            <person name="Rokhsar D.S."/>
            <person name="Weissenbach J."/>
            <person name="Armbrust E.V."/>
            <person name="Green B.R."/>
            <person name="Van de Peer Y."/>
            <person name="Grigoriev I.V."/>
        </authorList>
    </citation>
    <scope>NUCLEOTIDE SEQUENCE [LARGE SCALE GENOMIC DNA]</scope>
    <source>
        <strain evidence="3 4">CCMP1335</strain>
    </source>
</reference>
<accession>B8CBZ6</accession>
<reference evidence="3 4" key="1">
    <citation type="journal article" date="2004" name="Science">
        <title>The genome of the diatom Thalassiosira pseudonana: ecology, evolution, and metabolism.</title>
        <authorList>
            <person name="Armbrust E.V."/>
            <person name="Berges J.A."/>
            <person name="Bowler C."/>
            <person name="Green B.R."/>
            <person name="Martinez D."/>
            <person name="Putnam N.H."/>
            <person name="Zhou S."/>
            <person name="Allen A.E."/>
            <person name="Apt K.E."/>
            <person name="Bechner M."/>
            <person name="Brzezinski M.A."/>
            <person name="Chaal B.K."/>
            <person name="Chiovitti A."/>
            <person name="Davis A.K."/>
            <person name="Demarest M.S."/>
            <person name="Detter J.C."/>
            <person name="Glavina T."/>
            <person name="Goodstein D."/>
            <person name="Hadi M.Z."/>
            <person name="Hellsten U."/>
            <person name="Hildebrand M."/>
            <person name="Jenkins B.D."/>
            <person name="Jurka J."/>
            <person name="Kapitonov V.V."/>
            <person name="Kroger N."/>
            <person name="Lau W.W."/>
            <person name="Lane T.W."/>
            <person name="Larimer F.W."/>
            <person name="Lippmeier J.C."/>
            <person name="Lucas S."/>
            <person name="Medina M."/>
            <person name="Montsant A."/>
            <person name="Obornik M."/>
            <person name="Parker M.S."/>
            <person name="Palenik B."/>
            <person name="Pazour G.J."/>
            <person name="Richardson P.M."/>
            <person name="Rynearson T.A."/>
            <person name="Saito M.A."/>
            <person name="Schwartz D.C."/>
            <person name="Thamatrakoln K."/>
            <person name="Valentin K."/>
            <person name="Vardi A."/>
            <person name="Wilkerson F.P."/>
            <person name="Rokhsar D.S."/>
        </authorList>
    </citation>
    <scope>NUCLEOTIDE SEQUENCE [LARGE SCALE GENOMIC DNA]</scope>
    <source>
        <strain evidence="3 4">CCMP1335</strain>
    </source>
</reference>
<dbReference type="PaxDb" id="35128-Thaps24760"/>
<feature type="compositionally biased region" description="Low complexity" evidence="1">
    <location>
        <begin position="31"/>
        <end position="43"/>
    </location>
</feature>
<evidence type="ECO:0000256" key="1">
    <source>
        <dbReference type="SAM" id="MobiDB-lite"/>
    </source>
</evidence>